<feature type="compositionally biased region" description="Pro residues" evidence="3">
    <location>
        <begin position="17"/>
        <end position="31"/>
    </location>
</feature>
<evidence type="ECO:0000259" key="6">
    <source>
        <dbReference type="Pfam" id="PF17167"/>
    </source>
</evidence>
<feature type="domain" description="Glycoside hydrolase family 65 C-terminal" evidence="4">
    <location>
        <begin position="774"/>
        <end position="806"/>
    </location>
</feature>
<dbReference type="EMBL" id="JAGGLV010000016">
    <property type="protein sequence ID" value="MBP2114300.1"/>
    <property type="molecule type" value="Genomic_DNA"/>
</dbReference>
<dbReference type="Pfam" id="PF03633">
    <property type="entry name" value="Glyco_hydro_65C"/>
    <property type="match status" value="1"/>
</dbReference>
<dbReference type="InterPro" id="IPR008928">
    <property type="entry name" value="6-hairpin_glycosidase_sf"/>
</dbReference>
<protein>
    <submittedName>
        <fullName evidence="7">Cellobiose phosphorylase</fullName>
        <ecNumber evidence="7">2.4.1.20</ecNumber>
    </submittedName>
</protein>
<evidence type="ECO:0000256" key="2">
    <source>
        <dbReference type="ARBA" id="ARBA00022679"/>
    </source>
</evidence>
<dbReference type="Gene3D" id="1.20.890.20">
    <property type="entry name" value="mpn423 like domain"/>
    <property type="match status" value="1"/>
</dbReference>
<keyword evidence="1 7" id="KW-0328">Glycosyltransferase</keyword>
<feature type="region of interest" description="Disordered" evidence="3">
    <location>
        <begin position="1"/>
        <end position="39"/>
    </location>
</feature>
<dbReference type="InterPro" id="IPR033432">
    <property type="entry name" value="GH94_catalytic"/>
</dbReference>
<dbReference type="InterPro" id="IPR010383">
    <property type="entry name" value="Glyco_hydrolase_94_b-supersand"/>
</dbReference>
<dbReference type="InterPro" id="IPR011013">
    <property type="entry name" value="Gal_mutarotase_sf_dom"/>
</dbReference>
<dbReference type="InterPro" id="IPR052047">
    <property type="entry name" value="GH94_Enzymes"/>
</dbReference>
<feature type="domain" description="Glycosyl hydrolase 94 catalytic" evidence="6">
    <location>
        <begin position="358"/>
        <end position="766"/>
    </location>
</feature>
<dbReference type="PANTHER" id="PTHR37469">
    <property type="entry name" value="CELLOBIONIC ACID PHOSPHORYLASE-RELATED"/>
    <property type="match status" value="1"/>
</dbReference>
<evidence type="ECO:0000256" key="1">
    <source>
        <dbReference type="ARBA" id="ARBA00022676"/>
    </source>
</evidence>
<keyword evidence="8" id="KW-1185">Reference proteome</keyword>
<feature type="domain" description="Glycosyl hydrolase 94 supersandwich" evidence="5">
    <location>
        <begin position="71"/>
        <end position="342"/>
    </location>
</feature>
<dbReference type="InterPro" id="IPR037018">
    <property type="entry name" value="GH65_N"/>
</dbReference>
<gene>
    <name evidence="7" type="ORF">J2Z70_004466</name>
</gene>
<keyword evidence="2 7" id="KW-0808">Transferase</keyword>
<evidence type="ECO:0000313" key="7">
    <source>
        <dbReference type="EMBL" id="MBP2114300.1"/>
    </source>
</evidence>
<dbReference type="InterPro" id="IPR012341">
    <property type="entry name" value="6hp_glycosidase-like_sf"/>
</dbReference>
<evidence type="ECO:0000256" key="3">
    <source>
        <dbReference type="SAM" id="MobiDB-lite"/>
    </source>
</evidence>
<comment type="caution">
    <text evidence="7">The sequence shown here is derived from an EMBL/GenBank/DDBJ whole genome shotgun (WGS) entry which is preliminary data.</text>
</comment>
<dbReference type="PANTHER" id="PTHR37469:SF2">
    <property type="entry name" value="CELLOBIONIC ACID PHOSPHORYLASE"/>
    <property type="match status" value="1"/>
</dbReference>
<organism evidence="7 8">
    <name type="scientific">Paenibacillus silagei</name>
    <dbReference type="NCBI Taxonomy" id="1670801"/>
    <lineage>
        <taxon>Bacteria</taxon>
        <taxon>Bacillati</taxon>
        <taxon>Bacillota</taxon>
        <taxon>Bacilli</taxon>
        <taxon>Bacillales</taxon>
        <taxon>Paenibacillaceae</taxon>
        <taxon>Paenibacillus</taxon>
    </lineage>
</organism>
<evidence type="ECO:0000313" key="8">
    <source>
        <dbReference type="Proteomes" id="UP000773462"/>
    </source>
</evidence>
<dbReference type="RefSeq" id="WP_209876777.1">
    <property type="nucleotide sequence ID" value="NZ_JAGGLV010000016.1"/>
</dbReference>
<feature type="compositionally biased region" description="Polar residues" evidence="3">
    <location>
        <begin position="1"/>
        <end position="13"/>
    </location>
</feature>
<proteinExistence type="predicted"/>
<reference evidence="7 8" key="1">
    <citation type="submission" date="2021-03" db="EMBL/GenBank/DDBJ databases">
        <title>Genomic Encyclopedia of Type Strains, Phase IV (KMG-IV): sequencing the most valuable type-strain genomes for metagenomic binning, comparative biology and taxonomic classification.</title>
        <authorList>
            <person name="Goeker M."/>
        </authorList>
    </citation>
    <scope>NUCLEOTIDE SEQUENCE [LARGE SCALE GENOMIC DNA]</scope>
    <source>
        <strain evidence="7 8">DSM 101953</strain>
    </source>
</reference>
<dbReference type="Proteomes" id="UP000773462">
    <property type="component" value="Unassembled WGS sequence"/>
</dbReference>
<dbReference type="Pfam" id="PF17167">
    <property type="entry name" value="Glyco_hydro_94"/>
    <property type="match status" value="1"/>
</dbReference>
<dbReference type="Gene3D" id="2.70.98.40">
    <property type="entry name" value="Glycoside hydrolase, family 65, N-terminal domain"/>
    <property type="match status" value="1"/>
</dbReference>
<dbReference type="EC" id="2.4.1.20" evidence="7"/>
<dbReference type="Gene3D" id="2.60.420.10">
    <property type="entry name" value="Maltose phosphorylase, domain 3"/>
    <property type="match status" value="1"/>
</dbReference>
<evidence type="ECO:0000259" key="4">
    <source>
        <dbReference type="Pfam" id="PF03633"/>
    </source>
</evidence>
<dbReference type="Pfam" id="PF06165">
    <property type="entry name" value="GH94_b-supersand"/>
    <property type="match status" value="1"/>
</dbReference>
<dbReference type="SUPFAM" id="SSF74650">
    <property type="entry name" value="Galactose mutarotase-like"/>
    <property type="match status" value="1"/>
</dbReference>
<dbReference type="SMART" id="SM01068">
    <property type="entry name" value="CBM_X"/>
    <property type="match status" value="1"/>
</dbReference>
<sequence length="842" mass="95286">MSNSNGEEQTDMNANEPIPPASTAPPVPPAGPSVDAQNKAVEPPYENDLLARTAELDQYFAFNDDAREVEFKRHDMPTPWLNYLSNGTFHTMLSHAGGGLAFYKSPQIWRITRYRFFHLPTDRSGPYIYLQDAGTGSYWCPTYEPAFRKPQEWRSSHGMGYTRFEAQADELAAKTVYFVGPYENSLIWNLTLTNNSSKVKELNVYAYAEFGMMEFMRELQWQCYNKHQVSVQYHEKKALIYKYGVENQPKPDETPLVYMMSDAPLAGYDGDREEFIGSYRSESNPAAIEQGGCTGSAILGGDPCGALQVRVKLAPGETRTVNFFLGTAMNETEIERAISHSREADFVTRSYAALQENWARYLRAWNCELPDQDAQRMLNTWNPYQSQRNFLFSRNISYYATGTFRGVGYRDTAQDILAVVPYDPEAAKDKVRLLLGQQYRDGHVNHYFFPNEGWDPVTSIHSDDHLWTALAVWDILAETGDAAFLQENIPFYDGGEAPLYEHLKRAIDFTVSRLGPNGFPLMLRSDWNDQLFRVCREGRGESIWTAMQFGTVLLRMKDLAAASGYPEHAAYYDRLYGEQKSLVNTLGWDGKWFRRAVMDDGRYLGTAEHEEAQIWLNAQTWATLSGMAESDKGLKAMDSVRDILDTELGIKKLHPSITTFPDPADPLTNYNKGTGENGAVFCHANTWAIIAECMLGRGDQAYKYYRQLIPNIAMEQAGIWRYKAEPYVYASNLFGPESDRFGLANVSWLTGTAAWMYVAATQYIMGIKPVLAGLSINPCIPSAWEGFSVTRRFRGCEYEITVKNNSHVCSGVQEIRVDGERLEGTVIPAYPHKQSVKVEVIL</sequence>
<dbReference type="SUPFAM" id="SSF48208">
    <property type="entry name" value="Six-hairpin glycosidases"/>
    <property type="match status" value="1"/>
</dbReference>
<dbReference type="InterPro" id="IPR005194">
    <property type="entry name" value="Glyco_hydro_65_C"/>
</dbReference>
<name>A0ABS4NW59_9BACL</name>
<dbReference type="GO" id="GO:0047738">
    <property type="term" value="F:cellobiose phosphorylase activity"/>
    <property type="evidence" value="ECO:0007669"/>
    <property type="project" value="UniProtKB-EC"/>
</dbReference>
<accession>A0ABS4NW59</accession>
<evidence type="ECO:0000259" key="5">
    <source>
        <dbReference type="Pfam" id="PF06165"/>
    </source>
</evidence>
<dbReference type="Gene3D" id="1.50.10.10">
    <property type="match status" value="1"/>
</dbReference>